<comment type="pathway">
    <text evidence="2">Glycolipid biosynthesis; glycosylphosphatidylinositol-anchor biosynthesis.</text>
</comment>
<evidence type="ECO:0000256" key="2">
    <source>
        <dbReference type="ARBA" id="ARBA00004687"/>
    </source>
</evidence>
<evidence type="ECO:0000256" key="8">
    <source>
        <dbReference type="ARBA" id="ARBA00022989"/>
    </source>
</evidence>
<dbReference type="HOGENOM" id="CLU_022957_1_1_1"/>
<keyword evidence="3" id="KW-0337">GPI-anchor biosynthesis</keyword>
<dbReference type="InterPro" id="IPR005599">
    <property type="entry name" value="GPI_mannosylTrfase"/>
</dbReference>
<reference evidence="15" key="1">
    <citation type="submission" date="2012-12" db="EMBL/GenBank/DDBJ databases">
        <authorList>
            <person name="Hellsten U."/>
            <person name="Grimwood J."/>
            <person name="Chapman J.A."/>
            <person name="Shapiro H."/>
            <person name="Aerts A."/>
            <person name="Otillar R.P."/>
            <person name="Terry A.Y."/>
            <person name="Boore J.L."/>
            <person name="Simakov O."/>
            <person name="Marletaz F."/>
            <person name="Cho S.-J."/>
            <person name="Edsinger-Gonzales E."/>
            <person name="Havlak P."/>
            <person name="Kuo D.-H."/>
            <person name="Larsson T."/>
            <person name="Lv J."/>
            <person name="Arendt D."/>
            <person name="Savage R."/>
            <person name="Osoegawa K."/>
            <person name="de Jong P."/>
            <person name="Lindberg D.R."/>
            <person name="Seaver E.C."/>
            <person name="Weisblat D.A."/>
            <person name="Putnam N.H."/>
            <person name="Grigoriev I.V."/>
            <person name="Rokhsar D.S."/>
        </authorList>
    </citation>
    <scope>NUCLEOTIDE SEQUENCE</scope>
    <source>
        <strain evidence="15">I ESC-2004</strain>
    </source>
</reference>
<feature type="chain" id="PRO_5011952007" description="Mannosyltransferase" evidence="12">
    <location>
        <begin position="16"/>
        <end position="478"/>
    </location>
</feature>
<evidence type="ECO:0000256" key="4">
    <source>
        <dbReference type="ARBA" id="ARBA00022676"/>
    </source>
</evidence>
<dbReference type="AlphaFoldDB" id="R7TW50"/>
<feature type="transmembrane region" description="Helical" evidence="11">
    <location>
        <begin position="249"/>
        <end position="269"/>
    </location>
</feature>
<reference evidence="13 15" key="2">
    <citation type="journal article" date="2013" name="Nature">
        <title>Insights into bilaterian evolution from three spiralian genomes.</title>
        <authorList>
            <person name="Simakov O."/>
            <person name="Marletaz F."/>
            <person name="Cho S.J."/>
            <person name="Edsinger-Gonzales E."/>
            <person name="Havlak P."/>
            <person name="Hellsten U."/>
            <person name="Kuo D.H."/>
            <person name="Larsson T."/>
            <person name="Lv J."/>
            <person name="Arendt D."/>
            <person name="Savage R."/>
            <person name="Osoegawa K."/>
            <person name="de Jong P."/>
            <person name="Grimwood J."/>
            <person name="Chapman J.A."/>
            <person name="Shapiro H."/>
            <person name="Aerts A."/>
            <person name="Otillar R.P."/>
            <person name="Terry A.Y."/>
            <person name="Boore J.L."/>
            <person name="Grigoriev I.V."/>
            <person name="Lindberg D.R."/>
            <person name="Seaver E.C."/>
            <person name="Weisblat D.A."/>
            <person name="Putnam N.H."/>
            <person name="Rokhsar D.S."/>
        </authorList>
    </citation>
    <scope>NUCLEOTIDE SEQUENCE</scope>
    <source>
        <strain evidence="13 15">I ESC-2004</strain>
    </source>
</reference>
<dbReference type="Proteomes" id="UP000014760">
    <property type="component" value="Unassembled WGS sequence"/>
</dbReference>
<keyword evidence="4 11" id="KW-0328">Glycosyltransferase</keyword>
<dbReference type="FunCoup" id="R7TW50">
    <property type="interactions" value="135"/>
</dbReference>
<feature type="transmembrane region" description="Helical" evidence="11">
    <location>
        <begin position="198"/>
        <end position="229"/>
    </location>
</feature>
<evidence type="ECO:0000313" key="14">
    <source>
        <dbReference type="EnsemblMetazoa" id="CapteP226711"/>
    </source>
</evidence>
<evidence type="ECO:0000256" key="9">
    <source>
        <dbReference type="ARBA" id="ARBA00023136"/>
    </source>
</evidence>
<dbReference type="STRING" id="283909.R7TW50"/>
<dbReference type="GO" id="GO:0006506">
    <property type="term" value="P:GPI anchor biosynthetic process"/>
    <property type="evidence" value="ECO:0007669"/>
    <property type="project" value="UniProtKB-KW"/>
</dbReference>
<keyword evidence="12" id="KW-0732">Signal</keyword>
<evidence type="ECO:0000256" key="10">
    <source>
        <dbReference type="ARBA" id="ARBA00038466"/>
    </source>
</evidence>
<gene>
    <name evidence="13" type="ORF">CAPTEDRAFT_226711</name>
</gene>
<feature type="transmembrane region" description="Helical" evidence="11">
    <location>
        <begin position="276"/>
        <end position="294"/>
    </location>
</feature>
<evidence type="ECO:0000256" key="6">
    <source>
        <dbReference type="ARBA" id="ARBA00022692"/>
    </source>
</evidence>
<dbReference type="EMBL" id="KB308479">
    <property type="protein sequence ID" value="ELT97792.1"/>
    <property type="molecule type" value="Genomic_DNA"/>
</dbReference>
<reference evidence="14" key="3">
    <citation type="submission" date="2015-06" db="UniProtKB">
        <authorList>
            <consortium name="EnsemblMetazoa"/>
        </authorList>
    </citation>
    <scope>IDENTIFICATION</scope>
</reference>
<sequence length="478" mass="53570">MKLCCFLLALRFAWCLLPQYGYIHPDEFFQTVEIVAGDVLDVKVLTAWEFNSSRPIRSITVPHLLFSPLFHALRVFNAATPYLVLIIPRVAMTTATMIAECYIGKTATRLGYDASGCHLLLASSYVSLVYLTRTFSNSVEYLLFALLLHQCVHNRSAFTVSLLLTLGVFNRPTFVAFACVPVINWLKGSLLNRTLTCLMNGIAMSCVIILCDTLYFTGSISSNFIITPLNFLLYNSQSSNLAEHGVHPLYTHILVNTPLLFGPLALAWLSQGRHDHFLCLSYFIPLLFLSVFPHQEPRFLLPLLIPICIINSGNKRLAIWLTFNALAAILYGHLHQAGVVKSLIQSSEFKGCTHLVYYHTYMPPRHLTLQSKSSSSEAREDSCSSVSVHDLMSSPLPTVQEYLFSIAIKNPLANVYLVAPASLDLGGFITKEKYAFCPHLSTENLPRLNFEKGILNGIYEMFNDMCLKMYEVDVGIRS</sequence>
<keyword evidence="5" id="KW-0808">Transferase</keyword>
<feature type="signal peptide" evidence="12">
    <location>
        <begin position="1"/>
        <end position="15"/>
    </location>
</feature>
<dbReference type="GO" id="GO:0005789">
    <property type="term" value="C:endoplasmic reticulum membrane"/>
    <property type="evidence" value="ECO:0007669"/>
    <property type="project" value="UniProtKB-SubCell"/>
</dbReference>
<evidence type="ECO:0000313" key="13">
    <source>
        <dbReference type="EMBL" id="ELT97792.1"/>
    </source>
</evidence>
<keyword evidence="15" id="KW-1185">Reference proteome</keyword>
<dbReference type="Pfam" id="PF03901">
    <property type="entry name" value="Glyco_transf_22"/>
    <property type="match status" value="1"/>
</dbReference>
<evidence type="ECO:0000256" key="3">
    <source>
        <dbReference type="ARBA" id="ARBA00022502"/>
    </source>
</evidence>
<evidence type="ECO:0000256" key="12">
    <source>
        <dbReference type="SAM" id="SignalP"/>
    </source>
</evidence>
<proteinExistence type="inferred from homology"/>
<accession>R7TW50</accession>
<protein>
    <recommendedName>
        <fullName evidence="11">Mannosyltransferase</fullName>
        <ecNumber evidence="11">2.4.1.-</ecNumber>
    </recommendedName>
</protein>
<comment type="caution">
    <text evidence="11">Lacks conserved residue(s) required for the propagation of feature annotation.</text>
</comment>
<dbReference type="PANTHER" id="PTHR22760:SF3">
    <property type="entry name" value="GPI MANNOSYLTRANSFERASE 4"/>
    <property type="match status" value="1"/>
</dbReference>
<dbReference type="GO" id="GO:0000026">
    <property type="term" value="F:alpha-1,2-mannosyltransferase activity"/>
    <property type="evidence" value="ECO:0007669"/>
    <property type="project" value="TreeGrafter"/>
</dbReference>
<keyword evidence="8 11" id="KW-1133">Transmembrane helix</keyword>
<keyword evidence="6 11" id="KW-0812">Transmembrane</keyword>
<dbReference type="PANTHER" id="PTHR22760">
    <property type="entry name" value="GLYCOSYLTRANSFERASE"/>
    <property type="match status" value="1"/>
</dbReference>
<comment type="subcellular location">
    <subcellularLocation>
        <location evidence="1 11">Endoplasmic reticulum membrane</location>
        <topology evidence="1 11">Multi-pass membrane protein</topology>
    </subcellularLocation>
</comment>
<dbReference type="OMA" id="HGIHPRY"/>
<evidence type="ECO:0000256" key="11">
    <source>
        <dbReference type="RuleBase" id="RU363075"/>
    </source>
</evidence>
<dbReference type="EMBL" id="AMQN01002151">
    <property type="status" value="NOT_ANNOTATED_CDS"/>
    <property type="molecule type" value="Genomic_DNA"/>
</dbReference>
<name>R7TW50_CAPTE</name>
<dbReference type="OrthoDB" id="10066429at2759"/>
<organism evidence="13">
    <name type="scientific">Capitella teleta</name>
    <name type="common">Polychaete worm</name>
    <dbReference type="NCBI Taxonomy" id="283909"/>
    <lineage>
        <taxon>Eukaryota</taxon>
        <taxon>Metazoa</taxon>
        <taxon>Spiralia</taxon>
        <taxon>Lophotrochozoa</taxon>
        <taxon>Annelida</taxon>
        <taxon>Polychaeta</taxon>
        <taxon>Sedentaria</taxon>
        <taxon>Scolecida</taxon>
        <taxon>Capitellidae</taxon>
        <taxon>Capitella</taxon>
    </lineage>
</organism>
<evidence type="ECO:0000256" key="1">
    <source>
        <dbReference type="ARBA" id="ARBA00004477"/>
    </source>
</evidence>
<feature type="transmembrane region" description="Helical" evidence="11">
    <location>
        <begin position="162"/>
        <end position="186"/>
    </location>
</feature>
<dbReference type="EnsemblMetazoa" id="CapteT226711">
    <property type="protein sequence ID" value="CapteP226711"/>
    <property type="gene ID" value="CapteG226711"/>
</dbReference>
<comment type="similarity">
    <text evidence="10">Belongs to the glycosyltransferase 22 family. PIGZ subfamily.</text>
</comment>
<evidence type="ECO:0000313" key="15">
    <source>
        <dbReference type="Proteomes" id="UP000014760"/>
    </source>
</evidence>
<keyword evidence="9 11" id="KW-0472">Membrane</keyword>
<dbReference type="EC" id="2.4.1.-" evidence="11"/>
<keyword evidence="7 11" id="KW-0256">Endoplasmic reticulum</keyword>
<evidence type="ECO:0000256" key="5">
    <source>
        <dbReference type="ARBA" id="ARBA00022679"/>
    </source>
</evidence>
<evidence type="ECO:0000256" key="7">
    <source>
        <dbReference type="ARBA" id="ARBA00022824"/>
    </source>
</evidence>